<accession>A0ABP1Q6I6</accession>
<organism evidence="1 2">
    <name type="scientific">Orchesella dallaii</name>
    <dbReference type="NCBI Taxonomy" id="48710"/>
    <lineage>
        <taxon>Eukaryota</taxon>
        <taxon>Metazoa</taxon>
        <taxon>Ecdysozoa</taxon>
        <taxon>Arthropoda</taxon>
        <taxon>Hexapoda</taxon>
        <taxon>Collembola</taxon>
        <taxon>Entomobryomorpha</taxon>
        <taxon>Entomobryoidea</taxon>
        <taxon>Orchesellidae</taxon>
        <taxon>Orchesellinae</taxon>
        <taxon>Orchesella</taxon>
    </lineage>
</organism>
<name>A0ABP1Q6I6_9HEXA</name>
<protein>
    <submittedName>
        <fullName evidence="1">Uncharacterized protein</fullName>
    </submittedName>
</protein>
<sequence>MASRGLVACLVPDNATRNRLLNLGITMNKYLTLLELGDNSFYNLKTHSFRRYNFIDWCIHLWGKLNVSKLQLLDYSCRTGPTGAQGGPTDPGRTVQNLLVQAEPIRKAKLFLLQKAERYNSYYF</sequence>
<proteinExistence type="predicted"/>
<reference evidence="1 2" key="1">
    <citation type="submission" date="2024-08" db="EMBL/GenBank/DDBJ databases">
        <authorList>
            <person name="Cucini C."/>
            <person name="Frati F."/>
        </authorList>
    </citation>
    <scope>NUCLEOTIDE SEQUENCE [LARGE SCALE GENOMIC DNA]</scope>
</reference>
<evidence type="ECO:0000313" key="2">
    <source>
        <dbReference type="Proteomes" id="UP001642540"/>
    </source>
</evidence>
<keyword evidence="2" id="KW-1185">Reference proteome</keyword>
<evidence type="ECO:0000313" key="1">
    <source>
        <dbReference type="EMBL" id="CAL8084410.1"/>
    </source>
</evidence>
<dbReference type="Proteomes" id="UP001642540">
    <property type="component" value="Unassembled WGS sequence"/>
</dbReference>
<gene>
    <name evidence="1" type="ORF">ODALV1_LOCUS5785</name>
</gene>
<comment type="caution">
    <text evidence="1">The sequence shown here is derived from an EMBL/GenBank/DDBJ whole genome shotgun (WGS) entry which is preliminary data.</text>
</comment>
<dbReference type="EMBL" id="CAXLJM020000018">
    <property type="protein sequence ID" value="CAL8084410.1"/>
    <property type="molecule type" value="Genomic_DNA"/>
</dbReference>